<proteinExistence type="predicted"/>
<organism evidence="2 3">
    <name type="scientific">Hyunsoonleella aestuarii</name>
    <dbReference type="NCBI Taxonomy" id="912802"/>
    <lineage>
        <taxon>Bacteria</taxon>
        <taxon>Pseudomonadati</taxon>
        <taxon>Bacteroidota</taxon>
        <taxon>Flavobacteriia</taxon>
        <taxon>Flavobacteriales</taxon>
        <taxon>Flavobacteriaceae</taxon>
    </lineage>
</organism>
<evidence type="ECO:0000313" key="3">
    <source>
        <dbReference type="Proteomes" id="UP001500027"/>
    </source>
</evidence>
<reference evidence="3" key="1">
    <citation type="journal article" date="2019" name="Int. J. Syst. Evol. Microbiol.">
        <title>The Global Catalogue of Microorganisms (GCM) 10K type strain sequencing project: providing services to taxonomists for standard genome sequencing and annotation.</title>
        <authorList>
            <consortium name="The Broad Institute Genomics Platform"/>
            <consortium name="The Broad Institute Genome Sequencing Center for Infectious Disease"/>
            <person name="Wu L."/>
            <person name="Ma J."/>
        </authorList>
    </citation>
    <scope>NUCLEOTIDE SEQUENCE [LARGE SCALE GENOMIC DNA]</scope>
    <source>
        <strain evidence="3">JCM 17452</strain>
    </source>
</reference>
<gene>
    <name evidence="2" type="ORF">GCM10022257_14430</name>
</gene>
<dbReference type="Pfam" id="PF08787">
    <property type="entry name" value="Alginate_lyase2"/>
    <property type="match status" value="1"/>
</dbReference>
<dbReference type="SUPFAM" id="SSF49899">
    <property type="entry name" value="Concanavalin A-like lectins/glucanases"/>
    <property type="match status" value="1"/>
</dbReference>
<name>A0ABP8EAU1_9FLAO</name>
<keyword evidence="3" id="KW-1185">Reference proteome</keyword>
<dbReference type="Proteomes" id="UP001500027">
    <property type="component" value="Unassembled WGS sequence"/>
</dbReference>
<sequence>MNYTKFAFVFIFGIAFIGCQSSEDASEGIPDEVVVIPDNDNDDSNSSGEITYKLPNINLSNWKVTLPIGNPSEVVPPEILNYATNETLKTFMYNDSINGALVFYTYPGSSTPNSSYSRTELREQIVPGSNSTNWTFSQGGNMKGVLQMSEATKDSQGKYHRAIVMQIHGRLSNAQRDLIGANDNNAPPMLKIYWTYGYVRVKTKELKDLNASETDILRTDAWGDDEGHTFNEYVGFDKFKLEVKVEEGRMEVVLNDNESKVYNDIHIQKWNVFENYFKAGNYLVTRDEGASTKVKYYELEISH</sequence>
<evidence type="ECO:0000259" key="1">
    <source>
        <dbReference type="Pfam" id="PF08787"/>
    </source>
</evidence>
<dbReference type="RefSeq" id="WP_139000748.1">
    <property type="nucleotide sequence ID" value="NZ_BAABAV010000001.1"/>
</dbReference>
<keyword evidence="2" id="KW-0456">Lyase</keyword>
<dbReference type="Gene3D" id="2.60.120.200">
    <property type="match status" value="1"/>
</dbReference>
<feature type="domain" description="Alginate lyase 2" evidence="1">
    <location>
        <begin position="57"/>
        <end position="303"/>
    </location>
</feature>
<protein>
    <submittedName>
        <fullName evidence="2">Polysaccharide lyase family 7 protein</fullName>
    </submittedName>
</protein>
<dbReference type="InterPro" id="IPR013320">
    <property type="entry name" value="ConA-like_dom_sf"/>
</dbReference>
<dbReference type="PROSITE" id="PS51257">
    <property type="entry name" value="PROKAR_LIPOPROTEIN"/>
    <property type="match status" value="1"/>
</dbReference>
<dbReference type="InterPro" id="IPR014895">
    <property type="entry name" value="Alginate_lyase_2"/>
</dbReference>
<accession>A0ABP8EAU1</accession>
<dbReference type="GO" id="GO:0016829">
    <property type="term" value="F:lyase activity"/>
    <property type="evidence" value="ECO:0007669"/>
    <property type="project" value="UniProtKB-KW"/>
</dbReference>
<dbReference type="EMBL" id="BAABAV010000001">
    <property type="protein sequence ID" value="GAA4269342.1"/>
    <property type="molecule type" value="Genomic_DNA"/>
</dbReference>
<comment type="caution">
    <text evidence="2">The sequence shown here is derived from an EMBL/GenBank/DDBJ whole genome shotgun (WGS) entry which is preliminary data.</text>
</comment>
<evidence type="ECO:0000313" key="2">
    <source>
        <dbReference type="EMBL" id="GAA4269342.1"/>
    </source>
</evidence>